<feature type="compositionally biased region" description="Basic and acidic residues" evidence="2">
    <location>
        <begin position="508"/>
        <end position="526"/>
    </location>
</feature>
<feature type="region of interest" description="Disordered" evidence="2">
    <location>
        <begin position="457"/>
        <end position="559"/>
    </location>
</feature>
<dbReference type="Gene3D" id="1.25.40.10">
    <property type="entry name" value="Tetratricopeptide repeat domain"/>
    <property type="match status" value="2"/>
</dbReference>
<dbReference type="GO" id="GO:0034044">
    <property type="term" value="C:exomer complex"/>
    <property type="evidence" value="ECO:0007669"/>
    <property type="project" value="UniProtKB-ARBA"/>
</dbReference>
<sequence>MTKMDTLAHTIEVSEPSVNFAAEMRQEAMGKFPPLGPPDIVSVKKEHSPSYGKTVEQTYYHCVRGYDVSSEEAVSAYIASLVSAGFRMGSWYQQSSGGRWQIQKVWYRSYCMLNKLDIVVTADIPGSVAVCGLNADGNEVEVTQDMWKDSFLSAACRHIRRVGDAPIYPCMKVYDLFADSALEEQMLTYALDLQDKWHLAGTNRAYKHEGDRSEGGCADSHIATTIYDHFASQARFQQAVDFFKDRASKRDPECAVHAARAYIAQGNLEAAVELLEDVLKQLPNSKLASCVMLEALSSRGEFEGAERFYESHKETVVSDSLAVINVAQAMAKAGKFETALTTLNLAEMPTPPLDPLLRELIPAKSSKTTHEYSKEKLADFDAARIIGLRLKEERRPGLDKNLNELPAKMMTETDRAAYDVLVTILEAIGWESVLEVRSKCFIMRDDVEKRWKQIEDQAREAEAGDAGDADADADGGAEEDHQPTVTEEEQNGHDESAGDTPEAGSSMKDAEAEKGKRGTSGEEDLRPVALTSESLAEEEYNELSISSSPGPQPSTANKVSSIEKVTNKRLCQLWLDYLVMTIFEDLRCKREMMAELRDKEAESVPLDTIVKETILTGVDWLRRAQLSRRLRMRNETISCLEISRQLYEKKSKLGLAAHMEWMDFYVSEGEVQSSLQQIASVVDDIYTLLPRTRRIESVNQVRTAVFRLVSKAGLRNVRAAVDDMDEKSSSRINPVLLDAVKWHVYRYDD</sequence>
<dbReference type="SUPFAM" id="SSF48452">
    <property type="entry name" value="TPR-like"/>
    <property type="match status" value="1"/>
</dbReference>
<reference evidence="3" key="1">
    <citation type="submission" date="2021-01" db="EMBL/GenBank/DDBJ databases">
        <authorList>
            <person name="Corre E."/>
            <person name="Pelletier E."/>
            <person name="Niang G."/>
            <person name="Scheremetjew M."/>
            <person name="Finn R."/>
            <person name="Kale V."/>
            <person name="Holt S."/>
            <person name="Cochrane G."/>
            <person name="Meng A."/>
            <person name="Brown T."/>
            <person name="Cohen L."/>
        </authorList>
    </citation>
    <scope>NUCLEOTIDE SEQUENCE</scope>
    <source>
        <strain evidence="3">UTEX LB 2760</strain>
    </source>
</reference>
<dbReference type="Pfam" id="PF09295">
    <property type="entry name" value="ChAPs"/>
    <property type="match status" value="1"/>
</dbReference>
<dbReference type="InterPro" id="IPR015374">
    <property type="entry name" value="ChAPs"/>
</dbReference>
<proteinExistence type="predicted"/>
<accession>A0A7S0BQV9</accession>
<dbReference type="EMBL" id="HBEK01020148">
    <property type="protein sequence ID" value="CAD8400990.1"/>
    <property type="molecule type" value="Transcribed_RNA"/>
</dbReference>
<evidence type="ECO:0000256" key="2">
    <source>
        <dbReference type="SAM" id="MobiDB-lite"/>
    </source>
</evidence>
<dbReference type="InterPro" id="IPR019734">
    <property type="entry name" value="TPR_rpt"/>
</dbReference>
<dbReference type="InterPro" id="IPR011990">
    <property type="entry name" value="TPR-like_helical_dom_sf"/>
</dbReference>
<dbReference type="PANTHER" id="PTHR31975">
    <property type="entry name" value="BUD SITE SELECTION PROTEIN 7-RELATED"/>
    <property type="match status" value="1"/>
</dbReference>
<name>A0A7S0BQV9_9RHOD</name>
<dbReference type="GO" id="GO:0006893">
    <property type="term" value="P:Golgi to plasma membrane transport"/>
    <property type="evidence" value="ECO:0007669"/>
    <property type="project" value="TreeGrafter"/>
</dbReference>
<keyword evidence="1" id="KW-0802">TPR repeat</keyword>
<organism evidence="3">
    <name type="scientific">Rhodosorus marinus</name>
    <dbReference type="NCBI Taxonomy" id="101924"/>
    <lineage>
        <taxon>Eukaryota</taxon>
        <taxon>Rhodophyta</taxon>
        <taxon>Stylonematophyceae</taxon>
        <taxon>Stylonematales</taxon>
        <taxon>Stylonemataceae</taxon>
        <taxon>Rhodosorus</taxon>
    </lineage>
</organism>
<dbReference type="PROSITE" id="PS50005">
    <property type="entry name" value="TPR"/>
    <property type="match status" value="1"/>
</dbReference>
<dbReference type="PANTHER" id="PTHR31975:SF1">
    <property type="entry name" value="BUD SITE SELECTION PROTEIN 7-RELATED"/>
    <property type="match status" value="1"/>
</dbReference>
<evidence type="ECO:0000256" key="1">
    <source>
        <dbReference type="PROSITE-ProRule" id="PRU00339"/>
    </source>
</evidence>
<feature type="repeat" description="TPR" evidence="1">
    <location>
        <begin position="252"/>
        <end position="285"/>
    </location>
</feature>
<feature type="compositionally biased region" description="Polar residues" evidence="2">
    <location>
        <begin position="543"/>
        <end position="559"/>
    </location>
</feature>
<dbReference type="AlphaFoldDB" id="A0A7S0BQV9"/>
<protein>
    <submittedName>
        <fullName evidence="3">Uncharacterized protein</fullName>
    </submittedName>
</protein>
<gene>
    <name evidence="3" type="ORF">RMAR0315_LOCUS10986</name>
</gene>
<feature type="compositionally biased region" description="Acidic residues" evidence="2">
    <location>
        <begin position="463"/>
        <end position="477"/>
    </location>
</feature>
<evidence type="ECO:0000313" key="3">
    <source>
        <dbReference type="EMBL" id="CAD8400990.1"/>
    </source>
</evidence>